<organism evidence="1 2">
    <name type="scientific">Zooshikella ganghwensis</name>
    <dbReference type="NCBI Taxonomy" id="202772"/>
    <lineage>
        <taxon>Bacteria</taxon>
        <taxon>Pseudomonadati</taxon>
        <taxon>Pseudomonadota</taxon>
        <taxon>Gammaproteobacteria</taxon>
        <taxon>Oceanospirillales</taxon>
        <taxon>Zooshikellaceae</taxon>
        <taxon>Zooshikella</taxon>
    </lineage>
</organism>
<keyword evidence="2" id="KW-1185">Reference proteome</keyword>
<protein>
    <submittedName>
        <fullName evidence="1">Uncharacterized protein</fullName>
    </submittedName>
</protein>
<evidence type="ECO:0000313" key="1">
    <source>
        <dbReference type="EMBL" id="RDH45220.1"/>
    </source>
</evidence>
<gene>
    <name evidence="1" type="ORF">B9G39_18210</name>
</gene>
<dbReference type="Proteomes" id="UP000257039">
    <property type="component" value="Unassembled WGS sequence"/>
</dbReference>
<sequence length="71" mass="8357">MALFDVELADESKEYKAIDEFLHEAFYDVEIIDESGQWSVYTETSFQEAADLIRKKFPHLTEDQLLIKNLE</sequence>
<dbReference type="EMBL" id="NDXW01000001">
    <property type="protein sequence ID" value="RDH45220.1"/>
    <property type="molecule type" value="Genomic_DNA"/>
</dbReference>
<name>A0A4P9VT55_9GAMM</name>
<dbReference type="AlphaFoldDB" id="A0A4P9VT55"/>
<dbReference type="RefSeq" id="WP_094788213.1">
    <property type="nucleotide sequence ID" value="NZ_NDXW01000001.1"/>
</dbReference>
<proteinExistence type="predicted"/>
<comment type="caution">
    <text evidence="1">The sequence shown here is derived from an EMBL/GenBank/DDBJ whole genome shotgun (WGS) entry which is preliminary data.</text>
</comment>
<reference evidence="1 2" key="1">
    <citation type="submission" date="2017-04" db="EMBL/GenBank/DDBJ databases">
        <title>Draft genome sequence of Zooshikella ganghwensis VG4 isolated from Red Sea sediments.</title>
        <authorList>
            <person name="Rehman Z."/>
            <person name="Alam I."/>
            <person name="Kamau A."/>
            <person name="Bajic V."/>
            <person name="Leiknes T."/>
        </authorList>
    </citation>
    <scope>NUCLEOTIDE SEQUENCE [LARGE SCALE GENOMIC DNA]</scope>
    <source>
        <strain evidence="1 2">VG4</strain>
    </source>
</reference>
<evidence type="ECO:0000313" key="2">
    <source>
        <dbReference type="Proteomes" id="UP000257039"/>
    </source>
</evidence>
<accession>A0A4P9VT55</accession>